<protein>
    <submittedName>
        <fullName evidence="1">Uncharacterized protein</fullName>
    </submittedName>
</protein>
<evidence type="ECO:0000313" key="4">
    <source>
        <dbReference type="Proteomes" id="UP000829504"/>
    </source>
</evidence>
<reference evidence="2 4" key="2">
    <citation type="submission" date="2022-03" db="EMBL/GenBank/DDBJ databases">
        <title>Genome sequencing of Morococcus cerebrosus.</title>
        <authorList>
            <person name="Baek M.-G."/>
            <person name="Yi H."/>
        </authorList>
    </citation>
    <scope>NUCLEOTIDE SEQUENCE [LARGE SCALE GENOMIC DNA]</scope>
    <source>
        <strain evidence="2 4">CIP 81.93</strain>
    </source>
</reference>
<dbReference type="InterPro" id="IPR016631">
    <property type="entry name" value="Regulatory_RpfE"/>
</dbReference>
<dbReference type="PIRSF" id="PIRSF015283">
    <property type="entry name" value="Regulatory_RpfE"/>
    <property type="match status" value="1"/>
</dbReference>
<dbReference type="Proteomes" id="UP000829504">
    <property type="component" value="Chromosome"/>
</dbReference>
<sequence>MMLFPNLPPAMNLTLAVPSLNRQSDESVPSLTLPAFNRLLRFGHLHKQAVETSKFYGRYLWDGSLLEHAKTAANVPQQQPAALASPLWQQMGLHQVSVVGGEYIGIATDEADELCRELSDFYQDEGWRFVPIRPDLWLVLLPNPQDWQIKPALDIYGQMGSSEQASGKDSGQWLAKQTEIQMWLHQHPINNIRNQLGTPPINGLWLWHDIQGMQQSSPLFSDSPWAQFASGRIDAPYDFRAFASWMQETGTDTAVIFMDDLAVTGSTADVLAYQDILQDWEQRWFHPIWQALHTGRLKNLTLTTDGENGGVLTLTPKSRWKFWRAEKTFTGIW</sequence>
<keyword evidence="4" id="KW-1185">Reference proteome</keyword>
<dbReference type="AlphaFoldDB" id="A0A0C1GMH3"/>
<evidence type="ECO:0000313" key="1">
    <source>
        <dbReference type="EMBL" id="KIC06636.1"/>
    </source>
</evidence>
<dbReference type="EMBL" id="CP094242">
    <property type="protein sequence ID" value="UNV87569.1"/>
    <property type="molecule type" value="Genomic_DNA"/>
</dbReference>
<evidence type="ECO:0000313" key="3">
    <source>
        <dbReference type="Proteomes" id="UP000031390"/>
    </source>
</evidence>
<proteinExistence type="predicted"/>
<organism evidence="1 3">
    <name type="scientific">Morococcus cerebrosus</name>
    <dbReference type="NCBI Taxonomy" id="1056807"/>
    <lineage>
        <taxon>Bacteria</taxon>
        <taxon>Pseudomonadati</taxon>
        <taxon>Pseudomonadota</taxon>
        <taxon>Betaproteobacteria</taxon>
        <taxon>Neisseriales</taxon>
        <taxon>Neisseriaceae</taxon>
        <taxon>Morococcus</taxon>
    </lineage>
</organism>
<dbReference type="RefSeq" id="WP_082013647.1">
    <property type="nucleotide sequence ID" value="NZ_CP094242.1"/>
</dbReference>
<evidence type="ECO:0000313" key="2">
    <source>
        <dbReference type="EMBL" id="UNV87569.1"/>
    </source>
</evidence>
<gene>
    <name evidence="1" type="ORF">MCC93_19340</name>
    <name evidence="2" type="ORF">MON37_01045</name>
</gene>
<name>A0A0C1GMH3_9NEIS</name>
<dbReference type="EMBL" id="JUFZ01000092">
    <property type="protein sequence ID" value="KIC06636.1"/>
    <property type="molecule type" value="Genomic_DNA"/>
</dbReference>
<reference evidence="1 3" key="1">
    <citation type="submission" date="2014-12" db="EMBL/GenBank/DDBJ databases">
        <title>Genome sequence of Morococcus cerebrosus.</title>
        <authorList>
            <person name="Shin S.-K."/>
            <person name="Yi H."/>
        </authorList>
    </citation>
    <scope>NUCLEOTIDE SEQUENCE [LARGE SCALE GENOMIC DNA]</scope>
    <source>
        <strain evidence="1 3">CIP 81.93</strain>
    </source>
</reference>
<dbReference type="Proteomes" id="UP000031390">
    <property type="component" value="Unassembled WGS sequence"/>
</dbReference>
<dbReference type="PATRIC" id="fig|1056807.3.peg.1858"/>
<accession>A0A0C1GMH3</accession>